<dbReference type="Proteomes" id="UP001066276">
    <property type="component" value="Chromosome 3_2"/>
</dbReference>
<reference evidence="2" key="1">
    <citation type="journal article" date="2022" name="bioRxiv">
        <title>Sequencing and chromosome-scale assembly of the giantPleurodeles waltlgenome.</title>
        <authorList>
            <person name="Brown T."/>
            <person name="Elewa A."/>
            <person name="Iarovenko S."/>
            <person name="Subramanian E."/>
            <person name="Araus A.J."/>
            <person name="Petzold A."/>
            <person name="Susuki M."/>
            <person name="Suzuki K.-i.T."/>
            <person name="Hayashi T."/>
            <person name="Toyoda A."/>
            <person name="Oliveira C."/>
            <person name="Osipova E."/>
            <person name="Leigh N.D."/>
            <person name="Simon A."/>
            <person name="Yun M.H."/>
        </authorList>
    </citation>
    <scope>NUCLEOTIDE SEQUENCE</scope>
    <source>
        <strain evidence="2">20211129_DDA</strain>
        <tissue evidence="2">Liver</tissue>
    </source>
</reference>
<protein>
    <submittedName>
        <fullName evidence="2">Uncharacterized protein</fullName>
    </submittedName>
</protein>
<dbReference type="AlphaFoldDB" id="A0AAV7U1Q2"/>
<proteinExistence type="predicted"/>
<evidence type="ECO:0000313" key="3">
    <source>
        <dbReference type="Proteomes" id="UP001066276"/>
    </source>
</evidence>
<gene>
    <name evidence="2" type="ORF">NDU88_007641</name>
</gene>
<dbReference type="EMBL" id="JANPWB010000006">
    <property type="protein sequence ID" value="KAJ1182451.1"/>
    <property type="molecule type" value="Genomic_DNA"/>
</dbReference>
<feature type="compositionally biased region" description="Low complexity" evidence="1">
    <location>
        <begin position="19"/>
        <end position="31"/>
    </location>
</feature>
<comment type="caution">
    <text evidence="2">The sequence shown here is derived from an EMBL/GenBank/DDBJ whole genome shotgun (WGS) entry which is preliminary data.</text>
</comment>
<sequence>MAVRTSCRSRALLRMLRVSAGSGPGSPSVPALQRISRESSTSLTRPPTMHRQPRMCAQGISPRVPLPVGGQGIATSSVLAVFSRCTVRHLRASNGAHMRMESDGKN</sequence>
<feature type="region of interest" description="Disordered" evidence="1">
    <location>
        <begin position="19"/>
        <end position="53"/>
    </location>
</feature>
<name>A0AAV7U1Q2_PLEWA</name>
<accession>A0AAV7U1Q2</accession>
<keyword evidence="3" id="KW-1185">Reference proteome</keyword>
<evidence type="ECO:0000313" key="2">
    <source>
        <dbReference type="EMBL" id="KAJ1182451.1"/>
    </source>
</evidence>
<evidence type="ECO:0000256" key="1">
    <source>
        <dbReference type="SAM" id="MobiDB-lite"/>
    </source>
</evidence>
<organism evidence="2 3">
    <name type="scientific">Pleurodeles waltl</name>
    <name type="common">Iberian ribbed newt</name>
    <dbReference type="NCBI Taxonomy" id="8319"/>
    <lineage>
        <taxon>Eukaryota</taxon>
        <taxon>Metazoa</taxon>
        <taxon>Chordata</taxon>
        <taxon>Craniata</taxon>
        <taxon>Vertebrata</taxon>
        <taxon>Euteleostomi</taxon>
        <taxon>Amphibia</taxon>
        <taxon>Batrachia</taxon>
        <taxon>Caudata</taxon>
        <taxon>Salamandroidea</taxon>
        <taxon>Salamandridae</taxon>
        <taxon>Pleurodelinae</taxon>
        <taxon>Pleurodeles</taxon>
    </lineage>
</organism>